<dbReference type="AlphaFoldDB" id="A0A2P8IHD8"/>
<accession>A0A2P8IHD8</accession>
<dbReference type="InterPro" id="IPR036390">
    <property type="entry name" value="WH_DNA-bd_sf"/>
</dbReference>
<dbReference type="RefSeq" id="WP_106613291.1">
    <property type="nucleotide sequence ID" value="NZ_PYAX01000001.1"/>
</dbReference>
<evidence type="ECO:0000313" key="2">
    <source>
        <dbReference type="Proteomes" id="UP000241118"/>
    </source>
</evidence>
<dbReference type="Proteomes" id="UP000241118">
    <property type="component" value="Unassembled WGS sequence"/>
</dbReference>
<dbReference type="PROSITE" id="PS01332">
    <property type="entry name" value="HTH_RRF2_1"/>
    <property type="match status" value="1"/>
</dbReference>
<dbReference type="SUPFAM" id="SSF46785">
    <property type="entry name" value="Winged helix' DNA-binding domain"/>
    <property type="match status" value="1"/>
</dbReference>
<dbReference type="PANTHER" id="PTHR33221">
    <property type="entry name" value="WINGED HELIX-TURN-HELIX TRANSCRIPTIONAL REGULATOR, RRF2 FAMILY"/>
    <property type="match status" value="1"/>
</dbReference>
<sequence length="164" mass="17283">MKLPVSTEWVLHCATTLAQLEPGATASAAQLAAYYDLPAPYLAKQLQALVKAGVLAATTGPRGGFRLARPAAEITLLQVVEALDGASSPYECQEIRQRGRGALPPQDCRDTCVLAAKMADAHEAWRRTLAAESLADVLAVLPPTAPARTRSLLAATASPPRRTS</sequence>
<dbReference type="GO" id="GO:0003700">
    <property type="term" value="F:DNA-binding transcription factor activity"/>
    <property type="evidence" value="ECO:0007669"/>
    <property type="project" value="TreeGrafter"/>
</dbReference>
<reference evidence="1 2" key="1">
    <citation type="submission" date="2018-03" db="EMBL/GenBank/DDBJ databases">
        <title>Genomic Encyclopedia of Type Strains, Phase III (KMG-III): the genomes of soil and plant-associated and newly described type strains.</title>
        <authorList>
            <person name="Whitman W."/>
        </authorList>
    </citation>
    <scope>NUCLEOTIDE SEQUENCE [LARGE SCALE GENOMIC DNA]</scope>
    <source>
        <strain evidence="1 2">CGMCC 4.7097</strain>
    </source>
</reference>
<dbReference type="OrthoDB" id="9808360at2"/>
<dbReference type="Pfam" id="PF02082">
    <property type="entry name" value="Rrf2"/>
    <property type="match status" value="1"/>
</dbReference>
<dbReference type="GO" id="GO:0005829">
    <property type="term" value="C:cytosol"/>
    <property type="evidence" value="ECO:0007669"/>
    <property type="project" value="TreeGrafter"/>
</dbReference>
<comment type="caution">
    <text evidence="1">The sequence shown here is derived from an EMBL/GenBank/DDBJ whole genome shotgun (WGS) entry which is preliminary data.</text>
</comment>
<dbReference type="NCBIfam" id="TIGR00738">
    <property type="entry name" value="rrf2_super"/>
    <property type="match status" value="1"/>
</dbReference>
<dbReference type="InterPro" id="IPR030489">
    <property type="entry name" value="TR_Rrf2-type_CS"/>
</dbReference>
<proteinExistence type="predicted"/>
<name>A0A2P8IHD8_SACCR</name>
<evidence type="ECO:0000313" key="1">
    <source>
        <dbReference type="EMBL" id="PSL57867.1"/>
    </source>
</evidence>
<keyword evidence="2" id="KW-1185">Reference proteome</keyword>
<gene>
    <name evidence="1" type="ORF">B0I31_10178</name>
</gene>
<dbReference type="PANTHER" id="PTHR33221:SF13">
    <property type="entry name" value="TRANSCRIPTIONAL REGULATOR-RELATED"/>
    <property type="match status" value="1"/>
</dbReference>
<dbReference type="EMBL" id="PYAX01000001">
    <property type="protein sequence ID" value="PSL57867.1"/>
    <property type="molecule type" value="Genomic_DNA"/>
</dbReference>
<dbReference type="Gene3D" id="1.10.10.10">
    <property type="entry name" value="Winged helix-like DNA-binding domain superfamily/Winged helix DNA-binding domain"/>
    <property type="match status" value="1"/>
</dbReference>
<dbReference type="InterPro" id="IPR000944">
    <property type="entry name" value="Tscrpt_reg_Rrf2"/>
</dbReference>
<dbReference type="PROSITE" id="PS51197">
    <property type="entry name" value="HTH_RRF2_2"/>
    <property type="match status" value="1"/>
</dbReference>
<protein>
    <submittedName>
        <fullName evidence="1">BadM/Rrf2 family transcriptional regulator</fullName>
    </submittedName>
</protein>
<organism evidence="1 2">
    <name type="scientific">Saccharothrix carnea</name>
    <dbReference type="NCBI Taxonomy" id="1280637"/>
    <lineage>
        <taxon>Bacteria</taxon>
        <taxon>Bacillati</taxon>
        <taxon>Actinomycetota</taxon>
        <taxon>Actinomycetes</taxon>
        <taxon>Pseudonocardiales</taxon>
        <taxon>Pseudonocardiaceae</taxon>
        <taxon>Saccharothrix</taxon>
    </lineage>
</organism>
<dbReference type="InterPro" id="IPR036388">
    <property type="entry name" value="WH-like_DNA-bd_sf"/>
</dbReference>